<feature type="binding site" evidence="4">
    <location>
        <position position="208"/>
    </location>
    <ligand>
        <name>substrate</name>
    </ligand>
</feature>
<dbReference type="HOGENOM" id="CLU_009600_9_2_1"/>
<gene>
    <name evidence="6" type="ORF">GQ26_0032710</name>
</gene>
<evidence type="ECO:0000313" key="6">
    <source>
        <dbReference type="EMBL" id="KFX52389.1"/>
    </source>
</evidence>
<organism evidence="6">
    <name type="scientific">Talaromyces marneffei PM1</name>
    <dbReference type="NCBI Taxonomy" id="1077442"/>
    <lineage>
        <taxon>Eukaryota</taxon>
        <taxon>Fungi</taxon>
        <taxon>Dikarya</taxon>
        <taxon>Ascomycota</taxon>
        <taxon>Pezizomycotina</taxon>
        <taxon>Eurotiomycetes</taxon>
        <taxon>Eurotiomycetidae</taxon>
        <taxon>Eurotiales</taxon>
        <taxon>Trichocomaceae</taxon>
        <taxon>Talaromyces</taxon>
        <taxon>Talaromyces sect. Talaromyces</taxon>
    </lineage>
</organism>
<evidence type="ECO:0000256" key="2">
    <source>
        <dbReference type="ARBA" id="ARBA00022801"/>
    </source>
</evidence>
<dbReference type="PANTHER" id="PTHR46072">
    <property type="entry name" value="AMIDASE-RELATED-RELATED"/>
    <property type="match status" value="1"/>
</dbReference>
<dbReference type="SUPFAM" id="SSF75304">
    <property type="entry name" value="Amidase signature (AS) enzymes"/>
    <property type="match status" value="1"/>
</dbReference>
<feature type="binding site" evidence="4">
    <location>
        <begin position="229"/>
        <end position="232"/>
    </location>
    <ligand>
        <name>substrate</name>
    </ligand>
</feature>
<dbReference type="PIRSF" id="PIRSF001221">
    <property type="entry name" value="Amidase_fungi"/>
    <property type="match status" value="1"/>
</dbReference>
<protein>
    <submittedName>
        <fullName evidence="6">Putative amidase PB8B6.03</fullName>
    </submittedName>
</protein>
<dbReference type="Gene3D" id="3.90.1300.10">
    <property type="entry name" value="Amidase signature (AS) domain"/>
    <property type="match status" value="1"/>
</dbReference>
<feature type="active site" description="Charge relay system" evidence="3">
    <location>
        <position position="208"/>
    </location>
</feature>
<proteinExistence type="inferred from homology"/>
<feature type="active site" description="Charge relay system" evidence="3">
    <location>
        <position position="133"/>
    </location>
</feature>
<dbReference type="AlphaFoldDB" id="A0A093VQV0"/>
<feature type="active site" description="Acyl-ester intermediate" evidence="3">
    <location>
        <position position="232"/>
    </location>
</feature>
<dbReference type="eggNOG" id="KOG1212">
    <property type="taxonomic scope" value="Eukaryota"/>
</dbReference>
<dbReference type="InterPro" id="IPR036928">
    <property type="entry name" value="AS_sf"/>
</dbReference>
<evidence type="ECO:0000259" key="5">
    <source>
        <dbReference type="Pfam" id="PF01425"/>
    </source>
</evidence>
<keyword evidence="2" id="KW-0378">Hydrolase</keyword>
<sequence>MDNSNTWEEIVSQKTQLRDQALQDYLVKDLDQRLPSAHNVDRRSRLASDPIVQEITDISSVPNLIKLLGEGKYTAEDVVSAYIKRAVVAHQLTNSITEVVFEEALQQARELDARFRETGQLKGPLHGIPITLKDQFNIKGVDSTLGYVGRCFQPAGEDAVLVQILKSMGAVIIAKTNLPQSIMWAETENPLWGLTVNARDPKFTSGGSTGGEAALLALHGSILGFGTDIGGSIRIPQAVMGLYGFKPSSHRLPYYGVAVSTEGQEHVPSSIGPMARDLETICYISRSLADSRPWELDPRCSPIPWNENAFQEIQSRPMVIGLILDDGVVKIHPPIERALLALVAKLEAQGHEVVQWDTSDHLRYIQLMDRYYGVDGFEDVIRDVTRAGEPFIPHVRSWISRANAISVYQYWQLNREKFDLQKMYLSKWNSARSASGRPVDVLLSPVLPHAAVPHRALRWVGYTKVWNLLDYPAISFPVDEVRRGVDSMPDVPYSPRNQQDAWNWSQFDVDSMDGHPINLQVIGKRFEEEKVLGATTLIDNIWRAGN</sequence>
<evidence type="ECO:0000256" key="4">
    <source>
        <dbReference type="PIRSR" id="PIRSR001221-2"/>
    </source>
</evidence>
<dbReference type="EMBL" id="JPOX01000003">
    <property type="protein sequence ID" value="KFX52389.1"/>
    <property type="molecule type" value="Genomic_DNA"/>
</dbReference>
<dbReference type="InterPro" id="IPR023631">
    <property type="entry name" value="Amidase_dom"/>
</dbReference>
<feature type="binding site" evidence="4">
    <location>
        <position position="182"/>
    </location>
    <ligand>
        <name>substrate</name>
    </ligand>
</feature>
<dbReference type="Pfam" id="PF01425">
    <property type="entry name" value="Amidase"/>
    <property type="match status" value="1"/>
</dbReference>
<comment type="caution">
    <text evidence="6">The sequence shown here is derived from an EMBL/GenBank/DDBJ whole genome shotgun (WGS) entry which is preliminary data.</text>
</comment>
<dbReference type="GO" id="GO:0016787">
    <property type="term" value="F:hydrolase activity"/>
    <property type="evidence" value="ECO:0007669"/>
    <property type="project" value="UniProtKB-KW"/>
</dbReference>
<name>A0A093VQV0_TALMA</name>
<reference evidence="6" key="1">
    <citation type="journal article" date="2014" name="PLoS Genet.">
        <title>Signature Gene Expression Reveals Novel Clues to the Molecular Mechanisms of Dimorphic Transition in Penicillium marneffei.</title>
        <authorList>
            <person name="Yang E."/>
            <person name="Wang G."/>
            <person name="Cai J."/>
            <person name="Woo P.C."/>
            <person name="Lau S.K."/>
            <person name="Yuen K.-Y."/>
            <person name="Chow W.-N."/>
            <person name="Lin X."/>
        </authorList>
    </citation>
    <scope>NUCLEOTIDE SEQUENCE [LARGE SCALE GENOMIC DNA]</scope>
    <source>
        <strain evidence="6">PM1</strain>
    </source>
</reference>
<evidence type="ECO:0000256" key="3">
    <source>
        <dbReference type="PIRSR" id="PIRSR001221-1"/>
    </source>
</evidence>
<accession>A0A093VQV0</accession>
<comment type="similarity">
    <text evidence="1">Belongs to the amidase family.</text>
</comment>
<dbReference type="PANTHER" id="PTHR46072:SF2">
    <property type="entry name" value="AMIDASE (EUROFUNG)"/>
    <property type="match status" value="1"/>
</dbReference>
<feature type="domain" description="Amidase" evidence="5">
    <location>
        <begin position="77"/>
        <end position="532"/>
    </location>
</feature>
<evidence type="ECO:0000256" key="1">
    <source>
        <dbReference type="ARBA" id="ARBA00009199"/>
    </source>
</evidence>